<dbReference type="Pfam" id="PF00254">
    <property type="entry name" value="FKBP_C"/>
    <property type="match status" value="1"/>
</dbReference>
<dbReference type="GO" id="GO:0016853">
    <property type="term" value="F:isomerase activity"/>
    <property type="evidence" value="ECO:0007669"/>
    <property type="project" value="UniProtKB-KW"/>
</dbReference>
<comment type="similarity">
    <text evidence="5">Belongs to the FKBP-type PPIase family.</text>
</comment>
<evidence type="ECO:0000256" key="4">
    <source>
        <dbReference type="PROSITE-ProRule" id="PRU00277"/>
    </source>
</evidence>
<evidence type="ECO:0000313" key="8">
    <source>
        <dbReference type="Proteomes" id="UP000605676"/>
    </source>
</evidence>
<dbReference type="EMBL" id="JAENRR010000027">
    <property type="protein sequence ID" value="MBK3518103.1"/>
    <property type="molecule type" value="Genomic_DNA"/>
</dbReference>
<name>A0ABS1HK95_9BACT</name>
<dbReference type="EC" id="5.2.1.8" evidence="5"/>
<reference evidence="7 8" key="1">
    <citation type="submission" date="2021-01" db="EMBL/GenBank/DDBJ databases">
        <title>Carboxyliciviraga sp.nov., isolated from coastal sediments.</title>
        <authorList>
            <person name="Lu D."/>
            <person name="Zhang T."/>
        </authorList>
    </citation>
    <scope>NUCLEOTIDE SEQUENCE [LARGE SCALE GENOMIC DNA]</scope>
    <source>
        <strain evidence="7 8">N1Y132</strain>
    </source>
</reference>
<evidence type="ECO:0000256" key="1">
    <source>
        <dbReference type="ARBA" id="ARBA00000971"/>
    </source>
</evidence>
<dbReference type="InterPro" id="IPR001179">
    <property type="entry name" value="PPIase_FKBP_dom"/>
</dbReference>
<keyword evidence="4 5" id="KW-0413">Isomerase</keyword>
<dbReference type="Proteomes" id="UP000605676">
    <property type="component" value="Unassembled WGS sequence"/>
</dbReference>
<dbReference type="PROSITE" id="PS50059">
    <property type="entry name" value="FKBP_PPIASE"/>
    <property type="match status" value="1"/>
</dbReference>
<evidence type="ECO:0000259" key="6">
    <source>
        <dbReference type="PROSITE" id="PS50059"/>
    </source>
</evidence>
<dbReference type="PANTHER" id="PTHR46046">
    <property type="entry name" value="PEPTIDYLPROLYL ISOMERASE"/>
    <property type="match status" value="1"/>
</dbReference>
<dbReference type="InterPro" id="IPR051989">
    <property type="entry name" value="FKBP-like_isomerase"/>
</dbReference>
<dbReference type="RefSeq" id="WP_200465331.1">
    <property type="nucleotide sequence ID" value="NZ_JAENRR010000027.1"/>
</dbReference>
<keyword evidence="2" id="KW-0677">Repeat</keyword>
<evidence type="ECO:0000256" key="5">
    <source>
        <dbReference type="RuleBase" id="RU003915"/>
    </source>
</evidence>
<dbReference type="Gene3D" id="3.10.50.40">
    <property type="match status" value="1"/>
</dbReference>
<dbReference type="SUPFAM" id="SSF54534">
    <property type="entry name" value="FKBP-like"/>
    <property type="match status" value="1"/>
</dbReference>
<comment type="caution">
    <text evidence="7">The sequence shown here is derived from an EMBL/GenBank/DDBJ whole genome shotgun (WGS) entry which is preliminary data.</text>
</comment>
<organism evidence="7 8">
    <name type="scientific">Carboxylicivirga marina</name>
    <dbReference type="NCBI Taxonomy" id="2800988"/>
    <lineage>
        <taxon>Bacteria</taxon>
        <taxon>Pseudomonadati</taxon>
        <taxon>Bacteroidota</taxon>
        <taxon>Bacteroidia</taxon>
        <taxon>Marinilabiliales</taxon>
        <taxon>Marinilabiliaceae</taxon>
        <taxon>Carboxylicivirga</taxon>
    </lineage>
</organism>
<keyword evidence="3 4" id="KW-0697">Rotamase</keyword>
<protein>
    <recommendedName>
        <fullName evidence="5">Peptidyl-prolyl cis-trans isomerase</fullName>
        <ecNumber evidence="5">5.2.1.8</ecNumber>
    </recommendedName>
</protein>
<dbReference type="PANTHER" id="PTHR46046:SF5">
    <property type="entry name" value="PEPTIDYLPROLYL ISOMERASE"/>
    <property type="match status" value="1"/>
</dbReference>
<keyword evidence="8" id="KW-1185">Reference proteome</keyword>
<accession>A0ABS1HK95</accession>
<gene>
    <name evidence="7" type="ORF">JIV24_12230</name>
</gene>
<sequence>MKSIITIKYIVICTFLLFGFVNCKEKAQQRKRVTKDMLLEMNRQMVNTEQEVIQKYIEDNGLDMQKSETGYYYQITTPSNADSIRIGDGVVLAYTTRLLDGTICYSSATEGLMNFTVGKAQVEAGLEQFVQVLGQGAIAKLILPPYLAHGLAGDDNKIPKLAILMMDIEVVEIIHPVAEHSK</sequence>
<comment type="catalytic activity">
    <reaction evidence="1 4 5">
        <text>[protein]-peptidylproline (omega=180) = [protein]-peptidylproline (omega=0)</text>
        <dbReference type="Rhea" id="RHEA:16237"/>
        <dbReference type="Rhea" id="RHEA-COMP:10747"/>
        <dbReference type="Rhea" id="RHEA-COMP:10748"/>
        <dbReference type="ChEBI" id="CHEBI:83833"/>
        <dbReference type="ChEBI" id="CHEBI:83834"/>
        <dbReference type="EC" id="5.2.1.8"/>
    </reaction>
</comment>
<dbReference type="InterPro" id="IPR046357">
    <property type="entry name" value="PPIase_dom_sf"/>
</dbReference>
<feature type="domain" description="PPIase FKBP-type" evidence="6">
    <location>
        <begin position="87"/>
        <end position="174"/>
    </location>
</feature>
<evidence type="ECO:0000313" key="7">
    <source>
        <dbReference type="EMBL" id="MBK3518103.1"/>
    </source>
</evidence>
<evidence type="ECO:0000256" key="3">
    <source>
        <dbReference type="ARBA" id="ARBA00023110"/>
    </source>
</evidence>
<evidence type="ECO:0000256" key="2">
    <source>
        <dbReference type="ARBA" id="ARBA00022737"/>
    </source>
</evidence>
<proteinExistence type="inferred from homology"/>